<dbReference type="Proteomes" id="UP001642409">
    <property type="component" value="Unassembled WGS sequence"/>
</dbReference>
<evidence type="ECO:0000313" key="3">
    <source>
        <dbReference type="EMBL" id="CAL6003700.1"/>
    </source>
</evidence>
<keyword evidence="4" id="KW-1185">Reference proteome</keyword>
<feature type="compositionally biased region" description="Acidic residues" evidence="2">
    <location>
        <begin position="411"/>
        <end position="432"/>
    </location>
</feature>
<gene>
    <name evidence="3" type="ORF">HINF_LOCUS18533</name>
</gene>
<dbReference type="EMBL" id="CAXDID020000047">
    <property type="protein sequence ID" value="CAL6003700.1"/>
    <property type="molecule type" value="Genomic_DNA"/>
</dbReference>
<comment type="caution">
    <text evidence="3">The sequence shown here is derived from an EMBL/GenBank/DDBJ whole genome shotgun (WGS) entry which is preliminary data.</text>
</comment>
<feature type="compositionally biased region" description="Polar residues" evidence="2">
    <location>
        <begin position="130"/>
        <end position="150"/>
    </location>
</feature>
<proteinExistence type="predicted"/>
<evidence type="ECO:0000256" key="2">
    <source>
        <dbReference type="SAM" id="MobiDB-lite"/>
    </source>
</evidence>
<reference evidence="3 4" key="1">
    <citation type="submission" date="2024-07" db="EMBL/GenBank/DDBJ databases">
        <authorList>
            <person name="Akdeniz Z."/>
        </authorList>
    </citation>
    <scope>NUCLEOTIDE SEQUENCE [LARGE SCALE GENOMIC DNA]</scope>
</reference>
<feature type="compositionally biased region" description="Low complexity" evidence="2">
    <location>
        <begin position="151"/>
        <end position="163"/>
    </location>
</feature>
<feature type="compositionally biased region" description="Polar residues" evidence="2">
    <location>
        <begin position="433"/>
        <end position="442"/>
    </location>
</feature>
<accession>A0ABP1HWF4</accession>
<feature type="region of interest" description="Disordered" evidence="2">
    <location>
        <begin position="395"/>
        <end position="475"/>
    </location>
</feature>
<keyword evidence="1" id="KW-0175">Coiled coil</keyword>
<feature type="region of interest" description="Disordered" evidence="2">
    <location>
        <begin position="130"/>
        <end position="173"/>
    </location>
</feature>
<evidence type="ECO:0000256" key="1">
    <source>
        <dbReference type="SAM" id="Coils"/>
    </source>
</evidence>
<evidence type="ECO:0000313" key="4">
    <source>
        <dbReference type="Proteomes" id="UP001642409"/>
    </source>
</evidence>
<feature type="compositionally biased region" description="Low complexity" evidence="2">
    <location>
        <begin position="443"/>
        <end position="462"/>
    </location>
</feature>
<name>A0ABP1HWF4_9EUKA</name>
<feature type="coiled-coil region" evidence="1">
    <location>
        <begin position="15"/>
        <end position="49"/>
    </location>
</feature>
<protein>
    <submittedName>
        <fullName evidence="3">Hypothetical_protein</fullName>
    </submittedName>
</protein>
<feature type="compositionally biased region" description="Basic and acidic residues" evidence="2">
    <location>
        <begin position="397"/>
        <end position="410"/>
    </location>
</feature>
<sequence length="475" mass="54378">MDDLFRNMRLLLVAHENLKMNFAALEKQNQLLRTENEQLNQQIQLIQAERKIDTQLDFQFYVKQNEELLKMLVKKPSREVNQMMQQEEQFGNSPCLTLSPDPVVLMKESDAEQKSIKFGNDVALSQLHKNSPKQQSHIMAPMQATQHPAASQNQPQESQSQSQMAGSAFASSKPVSTAQSSTFAINSTVSQPQAQQSVFSTQSQIQSQSQTKTNVFSFNGTQSLNQSKTTQPPNTFQSEYNDFTSLPKPGLNLNATHQSENNMFSTSTITPELMTSTAKPMDQTTFAFNTQVNQSNNQTNVVQSQFQMNQSAKPLENTKTFSFANNTIKQTHVDESPFKNSQKLTIDSLNDLRQTKESSTVQSQLAVTKQMDITKSLQVAETQAQMEYEEEFEEEQHEVHYQEHQEHELEQQEEGYQEEYQEEYQEAVDEDQNNYYGYQQETNQNDYQDQGYQQDQQENYGDVIDLSDDEDNGLM</sequence>
<organism evidence="3 4">
    <name type="scientific">Hexamita inflata</name>
    <dbReference type="NCBI Taxonomy" id="28002"/>
    <lineage>
        <taxon>Eukaryota</taxon>
        <taxon>Metamonada</taxon>
        <taxon>Diplomonadida</taxon>
        <taxon>Hexamitidae</taxon>
        <taxon>Hexamitinae</taxon>
        <taxon>Hexamita</taxon>
    </lineage>
</organism>
<feature type="compositionally biased region" description="Acidic residues" evidence="2">
    <location>
        <begin position="465"/>
        <end position="475"/>
    </location>
</feature>